<feature type="transmembrane region" description="Helical" evidence="5">
    <location>
        <begin position="231"/>
        <end position="253"/>
    </location>
</feature>
<keyword evidence="8" id="KW-1185">Reference proteome</keyword>
<dbReference type="InterPro" id="IPR039421">
    <property type="entry name" value="Type_1_exporter"/>
</dbReference>
<dbReference type="PROSITE" id="PS50929">
    <property type="entry name" value="ABC_TM1F"/>
    <property type="match status" value="1"/>
</dbReference>
<dbReference type="InterPro" id="IPR011527">
    <property type="entry name" value="ABC1_TM_dom"/>
</dbReference>
<gene>
    <name evidence="7" type="ORF">ACFORG_18040</name>
</gene>
<evidence type="ECO:0000256" key="2">
    <source>
        <dbReference type="ARBA" id="ARBA00022692"/>
    </source>
</evidence>
<protein>
    <submittedName>
        <fullName evidence="7">ABC transporter transmembrane domain-containing protein</fullName>
    </submittedName>
</protein>
<name>A0ABV7TJC9_9RHOB</name>
<evidence type="ECO:0000256" key="1">
    <source>
        <dbReference type="ARBA" id="ARBA00004651"/>
    </source>
</evidence>
<evidence type="ECO:0000313" key="7">
    <source>
        <dbReference type="EMBL" id="MFC3615659.1"/>
    </source>
</evidence>
<evidence type="ECO:0000256" key="4">
    <source>
        <dbReference type="ARBA" id="ARBA00023136"/>
    </source>
</evidence>
<sequence>MIQLYKAIWRVSWQRQIMLILLSLAIAALAAAPLEFQKRIINLLTEESLDKDLLFSLGAGMMGVILASLAFKWARGFLASVLGEDTVRLIRTRLLSEAEREETEGRPLGRGTLTTAISAEAEELGHFAGAAYSEPVVQIGTLVSVIAYISSTQPMLGLVALSMIVPQIAIVLISQRQVNLFVAARVRALRAATDQVSVERVREVTDEVMTRFDEIYDTRRRMFIWKMSAKFLLSAINGLGTVGVLMLGGWLVLEGQTDVGTVVAATTGLTRIQGPTTFLIAFYRQVSANRIKFDLLRELIAPQPDPAK</sequence>
<reference evidence="8" key="1">
    <citation type="journal article" date="2019" name="Int. J. Syst. Evol. Microbiol.">
        <title>The Global Catalogue of Microorganisms (GCM) 10K type strain sequencing project: providing services to taxonomists for standard genome sequencing and annotation.</title>
        <authorList>
            <consortium name="The Broad Institute Genomics Platform"/>
            <consortium name="The Broad Institute Genome Sequencing Center for Infectious Disease"/>
            <person name="Wu L."/>
            <person name="Ma J."/>
        </authorList>
    </citation>
    <scope>NUCLEOTIDE SEQUENCE [LARGE SCALE GENOMIC DNA]</scope>
    <source>
        <strain evidence="8">KCTC 42911</strain>
    </source>
</reference>
<dbReference type="InterPro" id="IPR036640">
    <property type="entry name" value="ABC1_TM_sf"/>
</dbReference>
<dbReference type="PANTHER" id="PTHR43394">
    <property type="entry name" value="ATP-DEPENDENT PERMEASE MDL1, MITOCHONDRIAL"/>
    <property type="match status" value="1"/>
</dbReference>
<evidence type="ECO:0000313" key="8">
    <source>
        <dbReference type="Proteomes" id="UP001595629"/>
    </source>
</evidence>
<dbReference type="Pfam" id="PF00664">
    <property type="entry name" value="ABC_membrane"/>
    <property type="match status" value="1"/>
</dbReference>
<dbReference type="Proteomes" id="UP001595629">
    <property type="component" value="Unassembled WGS sequence"/>
</dbReference>
<keyword evidence="2 5" id="KW-0812">Transmembrane</keyword>
<keyword evidence="4 5" id="KW-0472">Membrane</keyword>
<dbReference type="EMBL" id="JBHRXI010000017">
    <property type="protein sequence ID" value="MFC3615659.1"/>
    <property type="molecule type" value="Genomic_DNA"/>
</dbReference>
<comment type="caution">
    <text evidence="7">The sequence shown here is derived from an EMBL/GenBank/DDBJ whole genome shotgun (WGS) entry which is preliminary data.</text>
</comment>
<feature type="domain" description="ABC transmembrane type-1" evidence="6">
    <location>
        <begin position="17"/>
        <end position="288"/>
    </location>
</feature>
<organism evidence="7 8">
    <name type="scientific">Lutimaribacter marinistellae</name>
    <dbReference type="NCBI Taxonomy" id="1820329"/>
    <lineage>
        <taxon>Bacteria</taxon>
        <taxon>Pseudomonadati</taxon>
        <taxon>Pseudomonadota</taxon>
        <taxon>Alphaproteobacteria</taxon>
        <taxon>Rhodobacterales</taxon>
        <taxon>Roseobacteraceae</taxon>
        <taxon>Lutimaribacter</taxon>
    </lineage>
</organism>
<dbReference type="RefSeq" id="WP_386736927.1">
    <property type="nucleotide sequence ID" value="NZ_JBHRXI010000017.1"/>
</dbReference>
<dbReference type="PANTHER" id="PTHR43394:SF1">
    <property type="entry name" value="ATP-BINDING CASSETTE SUB-FAMILY B MEMBER 10, MITOCHONDRIAL"/>
    <property type="match status" value="1"/>
</dbReference>
<dbReference type="Gene3D" id="1.20.1560.10">
    <property type="entry name" value="ABC transporter type 1, transmembrane domain"/>
    <property type="match status" value="1"/>
</dbReference>
<keyword evidence="3 5" id="KW-1133">Transmembrane helix</keyword>
<feature type="transmembrane region" description="Helical" evidence="5">
    <location>
        <begin position="53"/>
        <end position="71"/>
    </location>
</feature>
<evidence type="ECO:0000259" key="6">
    <source>
        <dbReference type="PROSITE" id="PS50929"/>
    </source>
</evidence>
<evidence type="ECO:0000256" key="5">
    <source>
        <dbReference type="SAM" id="Phobius"/>
    </source>
</evidence>
<dbReference type="SUPFAM" id="SSF90123">
    <property type="entry name" value="ABC transporter transmembrane region"/>
    <property type="match status" value="1"/>
</dbReference>
<evidence type="ECO:0000256" key="3">
    <source>
        <dbReference type="ARBA" id="ARBA00022989"/>
    </source>
</evidence>
<comment type="subcellular location">
    <subcellularLocation>
        <location evidence="1">Cell membrane</location>
        <topology evidence="1">Multi-pass membrane protein</topology>
    </subcellularLocation>
</comment>
<accession>A0ABV7TJC9</accession>
<feature type="transmembrane region" description="Helical" evidence="5">
    <location>
        <begin position="259"/>
        <end position="283"/>
    </location>
</feature>
<proteinExistence type="predicted"/>